<dbReference type="Proteomes" id="UP001186974">
    <property type="component" value="Unassembled WGS sequence"/>
</dbReference>
<protein>
    <submittedName>
        <fullName evidence="1">Uncharacterized protein</fullName>
    </submittedName>
</protein>
<keyword evidence="2" id="KW-1185">Reference proteome</keyword>
<comment type="caution">
    <text evidence="1">The sequence shown here is derived from an EMBL/GenBank/DDBJ whole genome shotgun (WGS) entry which is preliminary data.</text>
</comment>
<feature type="non-terminal residue" evidence="1">
    <location>
        <position position="1"/>
    </location>
</feature>
<name>A0ACC3DA43_9PEZI</name>
<organism evidence="1 2">
    <name type="scientific">Coniosporium uncinatum</name>
    <dbReference type="NCBI Taxonomy" id="93489"/>
    <lineage>
        <taxon>Eukaryota</taxon>
        <taxon>Fungi</taxon>
        <taxon>Dikarya</taxon>
        <taxon>Ascomycota</taxon>
        <taxon>Pezizomycotina</taxon>
        <taxon>Dothideomycetes</taxon>
        <taxon>Dothideomycetes incertae sedis</taxon>
        <taxon>Coniosporium</taxon>
    </lineage>
</organism>
<dbReference type="EMBL" id="JAWDJW010006615">
    <property type="protein sequence ID" value="KAK3064096.1"/>
    <property type="molecule type" value="Genomic_DNA"/>
</dbReference>
<reference evidence="1" key="1">
    <citation type="submission" date="2024-09" db="EMBL/GenBank/DDBJ databases">
        <title>Black Yeasts Isolated from many extreme environments.</title>
        <authorList>
            <person name="Coleine C."/>
            <person name="Stajich J.E."/>
            <person name="Selbmann L."/>
        </authorList>
    </citation>
    <scope>NUCLEOTIDE SEQUENCE</scope>
    <source>
        <strain evidence="1">CCFEE 5737</strain>
    </source>
</reference>
<sequence length="104" mass="11075">PVESSSDLSSNSQAPKAVVIGKGFTEEEMDRIIKAGKDSGSEKAASVAWLLPDDEKFSYYQKAKAIASAGTLLPSVIADRVRDCMKEHNIVPGKENAEGGVFGF</sequence>
<evidence type="ECO:0000313" key="1">
    <source>
        <dbReference type="EMBL" id="KAK3064096.1"/>
    </source>
</evidence>
<gene>
    <name evidence="1" type="ORF">LTS18_010158</name>
</gene>
<evidence type="ECO:0000313" key="2">
    <source>
        <dbReference type="Proteomes" id="UP001186974"/>
    </source>
</evidence>
<accession>A0ACC3DA43</accession>
<proteinExistence type="predicted"/>